<dbReference type="InterPro" id="IPR010326">
    <property type="entry name" value="EXOC3/Sec6"/>
</dbReference>
<sequence>MLTFLLTSHGSIMSMSEGEVAAIERAKERVAKMLSSPEQLDKLDSYLVTAKIKKEAAELKYKSSAQNRMEDVNSAVKKLMTAMTDMNDIKVGLSKVEASLARIPELSENLYECREEYVRYSQYATAYKNYNFIFTVHEEVKKTIMMIEEGNLLTAHKVIVMRQVRDNILDILNGHTISLGDIWVLMFQEKMGIGKSPGQILRFPLEVNLPQLTSDSIYIAEFSLLINQRDTSLKILAVKEHRQKDIGFISPGRPKMFREKALAILKESTLRRIEGTITEDREEDKTWLIKHLEILRLHILEDMRVIHSLCVPCFPPEYDIVNWYVKVYHSFLSKHILCIVEGGLEDNEYVTLLSWVLNTYPSEELMGHPSLDVDVKSLEVLLTTDVLNQQINSYVETIHDKYTVYMSRALDLEKQEWYSNKPPKDSSENYSTTDLPILLRDMVVQNLDVAALISQDVQVMALVCSLKQLRNFATQIQEAVDEYKTTYFASIQRQISGGLLSGNLFGGNLFKNPFEDVDENEEEKEKNIEYFTEYIVALANSSQALTDVMVSFKNKFWANKTEPKIAQEFGEAIQTYQQVRDNILDILVEELRIELQPQFDRLLTQDWLSSDKQPVQVICETLQDYFQKYKHLYKKSFDHVTGSSLTMISIQYITAILQKRLSIKTKEDRNQVAEIIEMDSNNIGGVFESVSPDLVKFDSPLEIINGMAEVLKQNDLDFLGLVLHRLLHRYPDLSAEQLSSLLMFRGDLGWLDTRQRVANIMEDYQKQVNKRKSGPIPTSILSQVHLY</sequence>
<evidence type="ECO:0008006" key="6">
    <source>
        <dbReference type="Google" id="ProtNLM"/>
    </source>
</evidence>
<dbReference type="Gene3D" id="1.10.357.50">
    <property type="match status" value="1"/>
</dbReference>
<gene>
    <name evidence="4" type="ORF">MNOR_LOCUS24826</name>
</gene>
<protein>
    <recommendedName>
        <fullName evidence="6">Exocyst complex component Sec6</fullName>
    </recommendedName>
</protein>
<evidence type="ECO:0000256" key="2">
    <source>
        <dbReference type="ARBA" id="ARBA00022448"/>
    </source>
</evidence>
<evidence type="ECO:0000313" key="4">
    <source>
        <dbReference type="EMBL" id="CAL4124849.1"/>
    </source>
</evidence>
<dbReference type="GO" id="GO:0000149">
    <property type="term" value="F:SNARE binding"/>
    <property type="evidence" value="ECO:0007669"/>
    <property type="project" value="TreeGrafter"/>
</dbReference>
<evidence type="ECO:0000256" key="1">
    <source>
        <dbReference type="ARBA" id="ARBA00009447"/>
    </source>
</evidence>
<dbReference type="GO" id="GO:0051601">
    <property type="term" value="P:exocyst localization"/>
    <property type="evidence" value="ECO:0007669"/>
    <property type="project" value="TreeGrafter"/>
</dbReference>
<dbReference type="GO" id="GO:0006887">
    <property type="term" value="P:exocytosis"/>
    <property type="evidence" value="ECO:0007669"/>
    <property type="project" value="UniProtKB-KW"/>
</dbReference>
<dbReference type="PANTHER" id="PTHR21292">
    <property type="entry name" value="EXOCYST COMPLEX COMPONENT SEC6-RELATED"/>
    <property type="match status" value="1"/>
</dbReference>
<dbReference type="InterPro" id="IPR042532">
    <property type="entry name" value="EXOC3/Sec6_C"/>
</dbReference>
<accession>A0AAV2RIR5</accession>
<feature type="non-terminal residue" evidence="4">
    <location>
        <position position="787"/>
    </location>
</feature>
<name>A0AAV2RIR5_MEGNR</name>
<proteinExistence type="inferred from homology"/>
<reference evidence="4 5" key="1">
    <citation type="submission" date="2024-05" db="EMBL/GenBank/DDBJ databases">
        <authorList>
            <person name="Wallberg A."/>
        </authorList>
    </citation>
    <scope>NUCLEOTIDE SEQUENCE [LARGE SCALE GENOMIC DNA]</scope>
</reference>
<keyword evidence="3" id="KW-0268">Exocytosis</keyword>
<dbReference type="Proteomes" id="UP001497623">
    <property type="component" value="Unassembled WGS sequence"/>
</dbReference>
<keyword evidence="5" id="KW-1185">Reference proteome</keyword>
<dbReference type="Pfam" id="PF06046">
    <property type="entry name" value="Sec6"/>
    <property type="match status" value="1"/>
</dbReference>
<comment type="similarity">
    <text evidence="1">Belongs to the SEC6 family.</text>
</comment>
<dbReference type="AlphaFoldDB" id="A0AAV2RIR5"/>
<evidence type="ECO:0000313" key="5">
    <source>
        <dbReference type="Proteomes" id="UP001497623"/>
    </source>
</evidence>
<dbReference type="EMBL" id="CAXKWB010023087">
    <property type="protein sequence ID" value="CAL4124849.1"/>
    <property type="molecule type" value="Genomic_DNA"/>
</dbReference>
<dbReference type="Gene3D" id="1.10.357.70">
    <property type="entry name" value="Exocyst complex component Sec6, C-terminal domain"/>
    <property type="match status" value="1"/>
</dbReference>
<comment type="caution">
    <text evidence="4">The sequence shown here is derived from an EMBL/GenBank/DDBJ whole genome shotgun (WGS) entry which is preliminary data.</text>
</comment>
<dbReference type="PANTHER" id="PTHR21292:SF1">
    <property type="entry name" value="EXOCYST COMPLEX COMPONENT 3"/>
    <property type="match status" value="1"/>
</dbReference>
<evidence type="ECO:0000256" key="3">
    <source>
        <dbReference type="ARBA" id="ARBA00022483"/>
    </source>
</evidence>
<dbReference type="GO" id="GO:0000145">
    <property type="term" value="C:exocyst"/>
    <property type="evidence" value="ECO:0007669"/>
    <property type="project" value="InterPro"/>
</dbReference>
<organism evidence="4 5">
    <name type="scientific">Meganyctiphanes norvegica</name>
    <name type="common">Northern krill</name>
    <name type="synonym">Thysanopoda norvegica</name>
    <dbReference type="NCBI Taxonomy" id="48144"/>
    <lineage>
        <taxon>Eukaryota</taxon>
        <taxon>Metazoa</taxon>
        <taxon>Ecdysozoa</taxon>
        <taxon>Arthropoda</taxon>
        <taxon>Crustacea</taxon>
        <taxon>Multicrustacea</taxon>
        <taxon>Malacostraca</taxon>
        <taxon>Eumalacostraca</taxon>
        <taxon>Eucarida</taxon>
        <taxon>Euphausiacea</taxon>
        <taxon>Euphausiidae</taxon>
        <taxon>Meganyctiphanes</taxon>
    </lineage>
</organism>
<keyword evidence="2" id="KW-0813">Transport</keyword>